<feature type="transmembrane region" description="Helical" evidence="1">
    <location>
        <begin position="97"/>
        <end position="115"/>
    </location>
</feature>
<evidence type="ECO:0000313" key="3">
    <source>
        <dbReference type="EMBL" id="KJL21270.1"/>
    </source>
</evidence>
<feature type="transmembrane region" description="Helical" evidence="1">
    <location>
        <begin position="121"/>
        <end position="137"/>
    </location>
</feature>
<feature type="transmembrane region" description="Helical" evidence="1">
    <location>
        <begin position="271"/>
        <end position="288"/>
    </location>
</feature>
<feature type="transmembrane region" description="Helical" evidence="1">
    <location>
        <begin position="25"/>
        <end position="46"/>
    </location>
</feature>
<evidence type="ECO:0000256" key="1">
    <source>
        <dbReference type="SAM" id="Phobius"/>
    </source>
</evidence>
<sequence length="398" mass="43725">MNDLAPPSAAPDTASSPRRIASLDVIRGVAILGTLASNIWLFRAFFGERVIDIWWDDLLSAASNGKFLGLLTIMFGIGLEIQRQAALRRGSRWPGTYLIRTGLLFLDGMLNYIFVVQFDVLRAYAILGFVVAFVLLLPEKRQWIFIGVALTAHVTLMLMPLFTADGTFMLPGIVFPGDAGDSSGQSGYWATVQANTLTVFSDLTIGTDTGSIMTLGLVLFTLGAMLYRHGLFETRGARLRKWVMIIGLGIGLPLELTFFLAQDQIGLDRFLSAPFVAFGILALMADFYQRRPIGFVGGQLSLVGRMALSCYVLQNILGRVAQQVIGHSPLSSALDPLVGTLVMFVGIAGAVVLFANLWSRRFRKGPLEYIWDVSFRFLTRRRSVSAWTTTPKASLPRS</sequence>
<organism evidence="3 4">
    <name type="scientific">Microbacterium oxydans</name>
    <dbReference type="NCBI Taxonomy" id="82380"/>
    <lineage>
        <taxon>Bacteria</taxon>
        <taxon>Bacillati</taxon>
        <taxon>Actinomycetota</taxon>
        <taxon>Actinomycetes</taxon>
        <taxon>Micrococcales</taxon>
        <taxon>Microbacteriaceae</taxon>
        <taxon>Microbacterium</taxon>
    </lineage>
</organism>
<reference evidence="3 4" key="1">
    <citation type="submission" date="2015-02" db="EMBL/GenBank/DDBJ databases">
        <title>Draft genome sequences of ten Microbacterium spp. with emphasis on heavy metal contaminated environments.</title>
        <authorList>
            <person name="Corretto E."/>
        </authorList>
    </citation>
    <scope>NUCLEOTIDE SEQUENCE [LARGE SCALE GENOMIC DNA]</scope>
    <source>
        <strain evidence="3 4">BEL163</strain>
    </source>
</reference>
<feature type="transmembrane region" description="Helical" evidence="1">
    <location>
        <begin position="300"/>
        <end position="317"/>
    </location>
</feature>
<feature type="transmembrane region" description="Helical" evidence="1">
    <location>
        <begin position="209"/>
        <end position="227"/>
    </location>
</feature>
<evidence type="ECO:0000259" key="2">
    <source>
        <dbReference type="Pfam" id="PF04235"/>
    </source>
</evidence>
<dbReference type="RefSeq" id="WP_045264160.1">
    <property type="nucleotide sequence ID" value="NZ_JYIV01000027.1"/>
</dbReference>
<name>A0A0F0KMB7_9MICO</name>
<keyword evidence="1" id="KW-0472">Membrane</keyword>
<dbReference type="PATRIC" id="fig|82380.10.peg.2297"/>
<dbReference type="PANTHER" id="PTHR30590:SF2">
    <property type="entry name" value="INNER MEMBRANE PROTEIN"/>
    <property type="match status" value="1"/>
</dbReference>
<dbReference type="OrthoDB" id="9807744at2"/>
<dbReference type="InterPro" id="IPR007349">
    <property type="entry name" value="DUF418"/>
</dbReference>
<feature type="domain" description="DUF418" evidence="2">
    <location>
        <begin position="226"/>
        <end position="371"/>
    </location>
</feature>
<comment type="caution">
    <text evidence="3">The sequence shown here is derived from an EMBL/GenBank/DDBJ whole genome shotgun (WGS) entry which is preliminary data.</text>
</comment>
<dbReference type="InterPro" id="IPR052529">
    <property type="entry name" value="Bact_Transport_Assoc"/>
</dbReference>
<feature type="transmembrane region" description="Helical" evidence="1">
    <location>
        <begin position="239"/>
        <end position="259"/>
    </location>
</feature>
<feature type="transmembrane region" description="Helical" evidence="1">
    <location>
        <begin position="144"/>
        <end position="162"/>
    </location>
</feature>
<dbReference type="Proteomes" id="UP000033725">
    <property type="component" value="Unassembled WGS sequence"/>
</dbReference>
<accession>A0A0F0KMB7</accession>
<gene>
    <name evidence="3" type="ORF">RN51_02285</name>
</gene>
<feature type="transmembrane region" description="Helical" evidence="1">
    <location>
        <begin position="337"/>
        <end position="358"/>
    </location>
</feature>
<dbReference type="AlphaFoldDB" id="A0A0F0KMB7"/>
<evidence type="ECO:0000313" key="4">
    <source>
        <dbReference type="Proteomes" id="UP000033725"/>
    </source>
</evidence>
<dbReference type="EMBL" id="JYIV01000027">
    <property type="protein sequence ID" value="KJL21270.1"/>
    <property type="molecule type" value="Genomic_DNA"/>
</dbReference>
<keyword evidence="1" id="KW-1133">Transmembrane helix</keyword>
<proteinExistence type="predicted"/>
<dbReference type="PANTHER" id="PTHR30590">
    <property type="entry name" value="INNER MEMBRANE PROTEIN"/>
    <property type="match status" value="1"/>
</dbReference>
<dbReference type="Pfam" id="PF04235">
    <property type="entry name" value="DUF418"/>
    <property type="match status" value="1"/>
</dbReference>
<keyword evidence="1" id="KW-0812">Transmembrane</keyword>
<protein>
    <recommendedName>
        <fullName evidence="2">DUF418 domain-containing protein</fullName>
    </recommendedName>
</protein>